<keyword evidence="2 14" id="KW-0547">Nucleotide-binding</keyword>
<dbReference type="Gene3D" id="1.10.3170.10">
    <property type="entry name" value="Recbcd, chain B, domain 2"/>
    <property type="match status" value="1"/>
</dbReference>
<comment type="catalytic activity">
    <reaction evidence="13">
        <text>ATP + H2O = ADP + phosphate + H(+)</text>
        <dbReference type="Rhea" id="RHEA:13065"/>
        <dbReference type="ChEBI" id="CHEBI:15377"/>
        <dbReference type="ChEBI" id="CHEBI:15378"/>
        <dbReference type="ChEBI" id="CHEBI:30616"/>
        <dbReference type="ChEBI" id="CHEBI:43474"/>
        <dbReference type="ChEBI" id="CHEBI:456216"/>
        <dbReference type="EC" id="5.6.2.4"/>
    </reaction>
</comment>
<evidence type="ECO:0000256" key="4">
    <source>
        <dbReference type="ARBA" id="ARBA00022801"/>
    </source>
</evidence>
<dbReference type="InterPro" id="IPR014017">
    <property type="entry name" value="DNA_helicase_UvrD-like_C"/>
</dbReference>
<comment type="catalytic activity">
    <reaction evidence="11">
        <text>Couples ATP hydrolysis with the unwinding of duplex DNA by translocating in the 3'-5' direction.</text>
        <dbReference type="EC" id="5.6.2.4"/>
    </reaction>
</comment>
<evidence type="ECO:0000259" key="15">
    <source>
        <dbReference type="PROSITE" id="PS51198"/>
    </source>
</evidence>
<dbReference type="PANTHER" id="PTHR11070">
    <property type="entry name" value="UVRD / RECB / PCRA DNA HELICASE FAMILY MEMBER"/>
    <property type="match status" value="1"/>
</dbReference>
<dbReference type="Pfam" id="PF00580">
    <property type="entry name" value="UvrD-helicase"/>
    <property type="match status" value="1"/>
</dbReference>
<keyword evidence="10" id="KW-0413">Isomerase</keyword>
<accession>A0ABT1D1Q6</accession>
<keyword evidence="4 14" id="KW-0378">Hydrolase</keyword>
<keyword evidence="8" id="KW-0238">DNA-binding</keyword>
<dbReference type="SUPFAM" id="SSF52540">
    <property type="entry name" value="P-loop containing nucleoside triphosphate hydrolases"/>
    <property type="match status" value="1"/>
</dbReference>
<keyword evidence="9" id="KW-0234">DNA repair</keyword>
<dbReference type="InterPro" id="IPR000212">
    <property type="entry name" value="DNA_helicase_UvrD/REP"/>
</dbReference>
<dbReference type="InterPro" id="IPR014016">
    <property type="entry name" value="UvrD-like_ATP-bd"/>
</dbReference>
<feature type="domain" description="UvrD-like helicase C-terminal" evidence="16">
    <location>
        <begin position="486"/>
        <end position="788"/>
    </location>
</feature>
<feature type="domain" description="UvrD-like helicase ATP-binding" evidence="15">
    <location>
        <begin position="10"/>
        <end position="485"/>
    </location>
</feature>
<evidence type="ECO:0000256" key="14">
    <source>
        <dbReference type="PROSITE-ProRule" id="PRU00560"/>
    </source>
</evidence>
<keyword evidence="3" id="KW-0227">DNA damage</keyword>
<dbReference type="Pfam" id="PF13361">
    <property type="entry name" value="UvrD_C"/>
    <property type="match status" value="2"/>
</dbReference>
<dbReference type="InterPro" id="IPR027417">
    <property type="entry name" value="P-loop_NTPase"/>
</dbReference>
<organism evidence="17 18">
    <name type="scientific">Siccirubricoccus soli</name>
    <dbReference type="NCBI Taxonomy" id="2899147"/>
    <lineage>
        <taxon>Bacteria</taxon>
        <taxon>Pseudomonadati</taxon>
        <taxon>Pseudomonadota</taxon>
        <taxon>Alphaproteobacteria</taxon>
        <taxon>Acetobacterales</taxon>
        <taxon>Roseomonadaceae</taxon>
        <taxon>Siccirubricoccus</taxon>
    </lineage>
</organism>
<comment type="caution">
    <text evidence="17">The sequence shown here is derived from an EMBL/GenBank/DDBJ whole genome shotgun (WGS) entry which is preliminary data.</text>
</comment>
<dbReference type="RefSeq" id="WP_252952466.1">
    <property type="nucleotide sequence ID" value="NZ_JAFIRR010000037.1"/>
</dbReference>
<keyword evidence="7 14" id="KW-0067">ATP-binding</keyword>
<dbReference type="InterPro" id="IPR011604">
    <property type="entry name" value="PDDEXK-like_dom_sf"/>
</dbReference>
<reference evidence="17 18" key="1">
    <citation type="submission" date="2021-12" db="EMBL/GenBank/DDBJ databases">
        <title>Siccirubricoccus leaddurans sp. nov., a high concentration Zn2+ tolerance bacterium.</title>
        <authorList>
            <person name="Cao Y."/>
        </authorList>
    </citation>
    <scope>NUCLEOTIDE SEQUENCE [LARGE SCALE GENOMIC DNA]</scope>
    <source>
        <strain evidence="17 18">KC 17139</strain>
    </source>
</reference>
<dbReference type="EMBL" id="JAFIRR010000037">
    <property type="protein sequence ID" value="MCO6415853.1"/>
    <property type="molecule type" value="Genomic_DNA"/>
</dbReference>
<evidence type="ECO:0000256" key="2">
    <source>
        <dbReference type="ARBA" id="ARBA00022741"/>
    </source>
</evidence>
<keyword evidence="6" id="KW-0269">Exonuclease</keyword>
<protein>
    <recommendedName>
        <fullName evidence="12">DNA 3'-5' helicase</fullName>
        <ecNumber evidence="12">5.6.2.4</ecNumber>
    </recommendedName>
</protein>
<dbReference type="Gene3D" id="3.40.50.300">
    <property type="entry name" value="P-loop containing nucleotide triphosphate hydrolases"/>
    <property type="match status" value="3"/>
</dbReference>
<dbReference type="EC" id="5.6.2.4" evidence="12"/>
<dbReference type="PROSITE" id="PS51217">
    <property type="entry name" value="UVRD_HELICASE_CTER"/>
    <property type="match status" value="1"/>
</dbReference>
<evidence type="ECO:0000313" key="18">
    <source>
        <dbReference type="Proteomes" id="UP001523392"/>
    </source>
</evidence>
<evidence type="ECO:0000256" key="8">
    <source>
        <dbReference type="ARBA" id="ARBA00023125"/>
    </source>
</evidence>
<evidence type="ECO:0000256" key="9">
    <source>
        <dbReference type="ARBA" id="ARBA00023204"/>
    </source>
</evidence>
<evidence type="ECO:0000256" key="10">
    <source>
        <dbReference type="ARBA" id="ARBA00023235"/>
    </source>
</evidence>
<dbReference type="PANTHER" id="PTHR11070:SF23">
    <property type="entry name" value="RECBCD ENZYME SUBUNIT RECB"/>
    <property type="match status" value="1"/>
</dbReference>
<feature type="binding site" evidence="14">
    <location>
        <begin position="31"/>
        <end position="38"/>
    </location>
    <ligand>
        <name>ATP</name>
        <dbReference type="ChEBI" id="CHEBI:30616"/>
    </ligand>
</feature>
<evidence type="ECO:0000256" key="11">
    <source>
        <dbReference type="ARBA" id="ARBA00034617"/>
    </source>
</evidence>
<dbReference type="Proteomes" id="UP001523392">
    <property type="component" value="Unassembled WGS sequence"/>
</dbReference>
<evidence type="ECO:0000256" key="1">
    <source>
        <dbReference type="ARBA" id="ARBA00022722"/>
    </source>
</evidence>
<keyword evidence="18" id="KW-1185">Reference proteome</keyword>
<evidence type="ECO:0000256" key="12">
    <source>
        <dbReference type="ARBA" id="ARBA00034808"/>
    </source>
</evidence>
<name>A0ABT1D1Q6_9PROT</name>
<evidence type="ECO:0000256" key="3">
    <source>
        <dbReference type="ARBA" id="ARBA00022763"/>
    </source>
</evidence>
<keyword evidence="5 14" id="KW-0347">Helicase</keyword>
<evidence type="ECO:0000313" key="17">
    <source>
        <dbReference type="EMBL" id="MCO6415853.1"/>
    </source>
</evidence>
<keyword evidence="1" id="KW-0540">Nuclease</keyword>
<gene>
    <name evidence="17" type="ORF">JYK14_06645</name>
</gene>
<evidence type="ECO:0000259" key="16">
    <source>
        <dbReference type="PROSITE" id="PS51217"/>
    </source>
</evidence>
<evidence type="ECO:0000256" key="5">
    <source>
        <dbReference type="ARBA" id="ARBA00022806"/>
    </source>
</evidence>
<proteinExistence type="predicted"/>
<dbReference type="Gene3D" id="3.90.320.10">
    <property type="match status" value="1"/>
</dbReference>
<sequence length="1119" mass="122209">MPLDAVPLAIRDQLARTTALTALDRTLLVEAGAGSGKTSVLAGRVVMLLASGRAPGDIAAISFTEFSASELRERIVGFVDALLTETMPLDLLPAFPGGKPSEEQLARLAEARAALDSLCCLTIHGFCRTLLTPYPVEARIDPGAAMLDQADTDLLFEDVYMSWLRERLSGDDKPGDLFATLYLADQKATDALLRDLTEKLLEHRSAGVARRDPVGAEMQALLDAAAAFRGFLVAECPGNCSPDAALFADQLEATLAGAPPAAASEALTLPWMIRLAVPECCAIEKGTAFGKNLSSKKAWLAACGGGKAMQAEAERLHGRAQELYEACRGAHTALRAAAAGRLLHLLASEARTIIASYSEAKQKAAVLDFGDLLEKARLLLAGNDEVRRALGQRHPVVLVDEFQDTDPEQLEIFWRLCSDPPAGNPGAEWTQWVPRPGALFLVGDPKQAIYRFRGADLAAYLQARNLMRDHDKDCVLPIFRNFRSRAEILNWVNEQFEACFSVEGQAEFARLETDVADTLGFPAVSALPFDLEGLKADGIRDLEADRVAELCSLVVGNVQVRDRKGGLRPCKASDIALLAPAGTDLWRYERALEEKGLSVATQAGKGFFRRQEIQDLIALTRTLADHRDRLALGALLRGPLVGLTDQQLLDAVAEQTEPGQDPPQLSVDLGSGPNLEKISNPLLKEILGKLNSLAKKRRSVTPHIMLCEAVEYLNVRSILRQRGDRVAERALANLDLFLEMARPYDVRGLRAFSDAMRTQWEEARKAQDGRPDAGEFSISLVTMHSAKGLEWGVVIPVNTAGKAMDMVRVAYDRTANILHMAAFGCQPEGCRDALARERQEQRFERQRLWYVAATRARDLLLMPRFDNGKLTSESWCRLVSFRLDDLPEFVSAERAANIQTSEDTENRQDRATFLREADIIMAALPRIRRDTPHLAEGAEAPDAMLLVSEDLEGRELLPVKGGLERGLILHKLLEEVLTGEIAETPEALAARGMELSDQLGLKDEKRPVPEELARAVRRGLGRPEIAAIRTKLRPEWPVASTTMVDSEEVATLGVADAAAVEEDGKTSSVVDWKSDVEPSEGAIAEYCGQLGKYLRATGAPEGFLVFLTSGDVRRVSNPG</sequence>
<dbReference type="PROSITE" id="PS51198">
    <property type="entry name" value="UVRD_HELICASE_ATP_BIND"/>
    <property type="match status" value="1"/>
</dbReference>
<evidence type="ECO:0000256" key="6">
    <source>
        <dbReference type="ARBA" id="ARBA00022839"/>
    </source>
</evidence>
<evidence type="ECO:0000256" key="7">
    <source>
        <dbReference type="ARBA" id="ARBA00022840"/>
    </source>
</evidence>
<evidence type="ECO:0000256" key="13">
    <source>
        <dbReference type="ARBA" id="ARBA00048988"/>
    </source>
</evidence>